<dbReference type="Proteomes" id="UP000634435">
    <property type="component" value="Unassembled WGS sequence"/>
</dbReference>
<protein>
    <submittedName>
        <fullName evidence="1">Uncharacterized protein</fullName>
    </submittedName>
</protein>
<organism evidence="1 2">
    <name type="scientific">Virgibacillus kapii</name>
    <dbReference type="NCBI Taxonomy" id="1638645"/>
    <lineage>
        <taxon>Bacteria</taxon>
        <taxon>Bacillati</taxon>
        <taxon>Bacillota</taxon>
        <taxon>Bacilli</taxon>
        <taxon>Bacillales</taxon>
        <taxon>Bacillaceae</taxon>
        <taxon>Virgibacillus</taxon>
    </lineage>
</organism>
<proteinExistence type="predicted"/>
<evidence type="ECO:0000313" key="2">
    <source>
        <dbReference type="Proteomes" id="UP000634435"/>
    </source>
</evidence>
<keyword evidence="2" id="KW-1185">Reference proteome</keyword>
<dbReference type="EMBL" id="BMPN01000004">
    <property type="protein sequence ID" value="GGJ63804.1"/>
    <property type="molecule type" value="Genomic_DNA"/>
</dbReference>
<evidence type="ECO:0000313" key="1">
    <source>
        <dbReference type="EMBL" id="GGJ63804.1"/>
    </source>
</evidence>
<dbReference type="RefSeq" id="WP_188943462.1">
    <property type="nucleotide sequence ID" value="NZ_BMPN01000004.1"/>
</dbReference>
<gene>
    <name evidence="1" type="ORF">GCM10007111_27170</name>
</gene>
<name>A0ABQ2DP80_9BACI</name>
<comment type="caution">
    <text evidence="1">The sequence shown here is derived from an EMBL/GenBank/DDBJ whole genome shotgun (WGS) entry which is preliminary data.</text>
</comment>
<reference evidence="2" key="1">
    <citation type="journal article" date="2019" name="Int. J. Syst. Evol. Microbiol.">
        <title>The Global Catalogue of Microorganisms (GCM) 10K type strain sequencing project: providing services to taxonomists for standard genome sequencing and annotation.</title>
        <authorList>
            <consortium name="The Broad Institute Genomics Platform"/>
            <consortium name="The Broad Institute Genome Sequencing Center for Infectious Disease"/>
            <person name="Wu L."/>
            <person name="Ma J."/>
        </authorList>
    </citation>
    <scope>NUCLEOTIDE SEQUENCE [LARGE SCALE GENOMIC DNA]</scope>
    <source>
        <strain evidence="2">JCM 30071</strain>
    </source>
</reference>
<sequence>MDNTMLAQAVRFTEKEIETSLYQLDSNSQFLVNRLVYYPYYYFNYTVQAKRLFLPVKEEMGCTIDGISGKGSLIDCKPKLTHVELPYHVQLPLKQSLEDCQTKSESFIYHAIALKMRMLSLSELKLKQKQFFYRPYWIVNSKDRKAADFIVDAISGQYHPLS</sequence>
<accession>A0ABQ2DP80</accession>